<name>R7VA36_CAPTE</name>
<sequence length="143" mass="15885">MWTLGRDNPLNFISFPTRSNTESGVFFGSTTQHGLTSLKSIKKSKDLSICSVHFETVAYNCPTDIGNSRLLPTAYPTLIDSPHTPSRMENKRPAPKERLPLPPKKKKCSTPPEQQPEVLQEAEPIRLLAATPIDPEEAVLPSY</sequence>
<dbReference type="HOGENOM" id="CLU_1808028_0_0_1"/>
<feature type="compositionally biased region" description="Basic and acidic residues" evidence="1">
    <location>
        <begin position="86"/>
        <end position="99"/>
    </location>
</feature>
<gene>
    <name evidence="2" type="ORF">CAPTEDRAFT_194202</name>
</gene>
<evidence type="ECO:0000256" key="1">
    <source>
        <dbReference type="SAM" id="MobiDB-lite"/>
    </source>
</evidence>
<proteinExistence type="predicted"/>
<reference evidence="3" key="3">
    <citation type="submission" date="2015-06" db="UniProtKB">
        <authorList>
            <consortium name="EnsemblMetazoa"/>
        </authorList>
    </citation>
    <scope>IDENTIFICATION</scope>
</reference>
<organism evidence="2">
    <name type="scientific">Capitella teleta</name>
    <name type="common">Polychaete worm</name>
    <dbReference type="NCBI Taxonomy" id="283909"/>
    <lineage>
        <taxon>Eukaryota</taxon>
        <taxon>Metazoa</taxon>
        <taxon>Spiralia</taxon>
        <taxon>Lophotrochozoa</taxon>
        <taxon>Annelida</taxon>
        <taxon>Polychaeta</taxon>
        <taxon>Sedentaria</taxon>
        <taxon>Scolecida</taxon>
        <taxon>Capitellidae</taxon>
        <taxon>Capitella</taxon>
    </lineage>
</organism>
<dbReference type="EMBL" id="AMQN01037602">
    <property type="status" value="NOT_ANNOTATED_CDS"/>
    <property type="molecule type" value="Genomic_DNA"/>
</dbReference>
<reference evidence="2 4" key="2">
    <citation type="journal article" date="2013" name="Nature">
        <title>Insights into bilaterian evolution from three spiralian genomes.</title>
        <authorList>
            <person name="Simakov O."/>
            <person name="Marletaz F."/>
            <person name="Cho S.J."/>
            <person name="Edsinger-Gonzales E."/>
            <person name="Havlak P."/>
            <person name="Hellsten U."/>
            <person name="Kuo D.H."/>
            <person name="Larsson T."/>
            <person name="Lv J."/>
            <person name="Arendt D."/>
            <person name="Savage R."/>
            <person name="Osoegawa K."/>
            <person name="de Jong P."/>
            <person name="Grimwood J."/>
            <person name="Chapman J.A."/>
            <person name="Shapiro H."/>
            <person name="Aerts A."/>
            <person name="Otillar R.P."/>
            <person name="Terry A.Y."/>
            <person name="Boore J.L."/>
            <person name="Grigoriev I.V."/>
            <person name="Lindberg D.R."/>
            <person name="Seaver E.C."/>
            <person name="Weisblat D.A."/>
            <person name="Putnam N.H."/>
            <person name="Rokhsar D.S."/>
        </authorList>
    </citation>
    <scope>NUCLEOTIDE SEQUENCE</scope>
    <source>
        <strain evidence="2 4">I ESC-2004</strain>
    </source>
</reference>
<dbReference type="Proteomes" id="UP000014760">
    <property type="component" value="Unassembled WGS sequence"/>
</dbReference>
<dbReference type="EnsemblMetazoa" id="CapteT194202">
    <property type="protein sequence ID" value="CapteP194202"/>
    <property type="gene ID" value="CapteG194202"/>
</dbReference>
<dbReference type="EMBL" id="KB293679">
    <property type="protein sequence ID" value="ELU15668.1"/>
    <property type="molecule type" value="Genomic_DNA"/>
</dbReference>
<protein>
    <submittedName>
        <fullName evidence="2 3">Uncharacterized protein</fullName>
    </submittedName>
</protein>
<dbReference type="AlphaFoldDB" id="R7VA36"/>
<reference evidence="4" key="1">
    <citation type="submission" date="2012-12" db="EMBL/GenBank/DDBJ databases">
        <authorList>
            <person name="Hellsten U."/>
            <person name="Grimwood J."/>
            <person name="Chapman J.A."/>
            <person name="Shapiro H."/>
            <person name="Aerts A."/>
            <person name="Otillar R.P."/>
            <person name="Terry A.Y."/>
            <person name="Boore J.L."/>
            <person name="Simakov O."/>
            <person name="Marletaz F."/>
            <person name="Cho S.-J."/>
            <person name="Edsinger-Gonzales E."/>
            <person name="Havlak P."/>
            <person name="Kuo D.-H."/>
            <person name="Larsson T."/>
            <person name="Lv J."/>
            <person name="Arendt D."/>
            <person name="Savage R."/>
            <person name="Osoegawa K."/>
            <person name="de Jong P."/>
            <person name="Lindberg D.R."/>
            <person name="Seaver E.C."/>
            <person name="Weisblat D.A."/>
            <person name="Putnam N.H."/>
            <person name="Grigoriev I.V."/>
            <person name="Rokhsar D.S."/>
        </authorList>
    </citation>
    <scope>NUCLEOTIDE SEQUENCE</scope>
    <source>
        <strain evidence="4">I ESC-2004</strain>
    </source>
</reference>
<feature type="region of interest" description="Disordered" evidence="1">
    <location>
        <begin position="76"/>
        <end position="143"/>
    </location>
</feature>
<evidence type="ECO:0000313" key="4">
    <source>
        <dbReference type="Proteomes" id="UP000014760"/>
    </source>
</evidence>
<keyword evidence="4" id="KW-1185">Reference proteome</keyword>
<accession>R7VA36</accession>
<evidence type="ECO:0000313" key="2">
    <source>
        <dbReference type="EMBL" id="ELU15668.1"/>
    </source>
</evidence>
<evidence type="ECO:0000313" key="3">
    <source>
        <dbReference type="EnsemblMetazoa" id="CapteP194202"/>
    </source>
</evidence>